<organism evidence="1 2">
    <name type="scientific">Fusarium piperis</name>
    <dbReference type="NCBI Taxonomy" id="1435070"/>
    <lineage>
        <taxon>Eukaryota</taxon>
        <taxon>Fungi</taxon>
        <taxon>Dikarya</taxon>
        <taxon>Ascomycota</taxon>
        <taxon>Pezizomycotina</taxon>
        <taxon>Sordariomycetes</taxon>
        <taxon>Hypocreomycetidae</taxon>
        <taxon>Hypocreales</taxon>
        <taxon>Nectriaceae</taxon>
        <taxon>Fusarium</taxon>
        <taxon>Fusarium solani species complex</taxon>
    </lineage>
</organism>
<dbReference type="Proteomes" id="UP001140502">
    <property type="component" value="Unassembled WGS sequence"/>
</dbReference>
<gene>
    <name evidence="1" type="ORF">N0V84_005492</name>
</gene>
<dbReference type="EMBL" id="JAPEUR010000099">
    <property type="protein sequence ID" value="KAJ4321140.1"/>
    <property type="molecule type" value="Genomic_DNA"/>
</dbReference>
<protein>
    <submittedName>
        <fullName evidence="1">Uncharacterized protein</fullName>
    </submittedName>
</protein>
<evidence type="ECO:0000313" key="1">
    <source>
        <dbReference type="EMBL" id="KAJ4321140.1"/>
    </source>
</evidence>
<accession>A0A9W9BQI8</accession>
<sequence>MQQEQGQQQQQQNVNALRTIHEMQLLLKMGLIDETDVLYKGPPLAGPLPSMRQLHCGDVALLKPSTDDLLKRIMNKGQDVLKM</sequence>
<name>A0A9W9BQI8_9HYPO</name>
<keyword evidence="2" id="KW-1185">Reference proteome</keyword>
<reference evidence="1" key="1">
    <citation type="submission" date="2022-10" db="EMBL/GenBank/DDBJ databases">
        <title>Tapping the CABI collections for fungal endophytes: first genome assemblies for Collariella, Neodidymelliopsis, Ascochyta clinopodiicola, Didymella pomorum, Didymosphaeria variabile, Neocosmospora piperis and Neocucurbitaria cava.</title>
        <authorList>
            <person name="Hill R."/>
        </authorList>
    </citation>
    <scope>NUCLEOTIDE SEQUENCE</scope>
    <source>
        <strain evidence="1">IMI 366586</strain>
    </source>
</reference>
<proteinExistence type="predicted"/>
<dbReference type="AlphaFoldDB" id="A0A9W9BQI8"/>
<evidence type="ECO:0000313" key="2">
    <source>
        <dbReference type="Proteomes" id="UP001140502"/>
    </source>
</evidence>
<dbReference type="OrthoDB" id="5041438at2759"/>
<comment type="caution">
    <text evidence="1">The sequence shown here is derived from an EMBL/GenBank/DDBJ whole genome shotgun (WGS) entry which is preliminary data.</text>
</comment>